<feature type="compositionally biased region" description="Low complexity" evidence="1">
    <location>
        <begin position="78"/>
        <end position="89"/>
    </location>
</feature>
<organism evidence="2 3">
    <name type="scientific">Knipowitschia caucasica</name>
    <name type="common">Caucasian dwarf goby</name>
    <name type="synonym">Pomatoschistus caucasicus</name>
    <dbReference type="NCBI Taxonomy" id="637954"/>
    <lineage>
        <taxon>Eukaryota</taxon>
        <taxon>Metazoa</taxon>
        <taxon>Chordata</taxon>
        <taxon>Craniata</taxon>
        <taxon>Vertebrata</taxon>
        <taxon>Euteleostomi</taxon>
        <taxon>Actinopterygii</taxon>
        <taxon>Neopterygii</taxon>
        <taxon>Teleostei</taxon>
        <taxon>Neoteleostei</taxon>
        <taxon>Acanthomorphata</taxon>
        <taxon>Gobiaria</taxon>
        <taxon>Gobiiformes</taxon>
        <taxon>Gobioidei</taxon>
        <taxon>Gobiidae</taxon>
        <taxon>Gobiinae</taxon>
        <taxon>Knipowitschia</taxon>
    </lineage>
</organism>
<feature type="region of interest" description="Disordered" evidence="1">
    <location>
        <begin position="1"/>
        <end position="26"/>
    </location>
</feature>
<sequence>MFRPYERESREVDRPQRSRKPPEYLRDYEVSYPERYHVPYDDQTKRLSSPEIIRSIHNMREENQKLSRDVQRLVDMIQSAPAASSHPQSLPERQKETSTPAPTSKQTAASGFRDPRPPTLSALPGIREKFLLLDQATGMT</sequence>
<feature type="region of interest" description="Disordered" evidence="1">
    <location>
        <begin position="75"/>
        <end position="124"/>
    </location>
</feature>
<gene>
    <name evidence="2" type="ORF">KC01_LOCUS27001</name>
</gene>
<name>A0AAV2LEI6_KNICA</name>
<feature type="compositionally biased region" description="Polar residues" evidence="1">
    <location>
        <begin position="97"/>
        <end position="109"/>
    </location>
</feature>
<protein>
    <submittedName>
        <fullName evidence="2">Uncharacterized protein</fullName>
    </submittedName>
</protein>
<proteinExistence type="predicted"/>
<evidence type="ECO:0000313" key="2">
    <source>
        <dbReference type="EMBL" id="CAL1598635.1"/>
    </source>
</evidence>
<dbReference type="EMBL" id="OZ035844">
    <property type="protein sequence ID" value="CAL1598635.1"/>
    <property type="molecule type" value="Genomic_DNA"/>
</dbReference>
<dbReference type="AlphaFoldDB" id="A0AAV2LEI6"/>
<accession>A0AAV2LEI6</accession>
<reference evidence="2 3" key="1">
    <citation type="submission" date="2024-04" db="EMBL/GenBank/DDBJ databases">
        <authorList>
            <person name="Waldvogel A.-M."/>
            <person name="Schoenle A."/>
        </authorList>
    </citation>
    <scope>NUCLEOTIDE SEQUENCE [LARGE SCALE GENOMIC DNA]</scope>
</reference>
<evidence type="ECO:0000256" key="1">
    <source>
        <dbReference type="SAM" id="MobiDB-lite"/>
    </source>
</evidence>
<dbReference type="Proteomes" id="UP001497482">
    <property type="component" value="Chromosome 22"/>
</dbReference>
<evidence type="ECO:0000313" key="3">
    <source>
        <dbReference type="Proteomes" id="UP001497482"/>
    </source>
</evidence>
<keyword evidence="3" id="KW-1185">Reference proteome</keyword>